<dbReference type="Pfam" id="PF25372">
    <property type="entry name" value="DUF7885"/>
    <property type="match status" value="2"/>
</dbReference>
<dbReference type="FunFam" id="3.80.10.10:FF:000595">
    <property type="entry name" value="EIN3-binding F-box protein 1"/>
    <property type="match status" value="1"/>
</dbReference>
<dbReference type="GO" id="GO:0019005">
    <property type="term" value="C:SCF ubiquitin ligase complex"/>
    <property type="evidence" value="ECO:0007669"/>
    <property type="project" value="TreeGrafter"/>
</dbReference>
<dbReference type="Gene3D" id="3.80.10.10">
    <property type="entry name" value="Ribonuclease Inhibitor"/>
    <property type="match status" value="3"/>
</dbReference>
<dbReference type="PANTHER" id="PTHR13318">
    <property type="entry name" value="PARTNER OF PAIRED, ISOFORM B-RELATED"/>
    <property type="match status" value="1"/>
</dbReference>
<dbReference type="GO" id="GO:0009873">
    <property type="term" value="P:ethylene-activated signaling pathway"/>
    <property type="evidence" value="ECO:0007669"/>
    <property type="project" value="UniProtKB-KW"/>
</dbReference>
<keyword evidence="5" id="KW-0539">Nucleus</keyword>
<dbReference type="AlphaFoldDB" id="A0AAV8ZW68"/>
<evidence type="ECO:0000256" key="1">
    <source>
        <dbReference type="ARBA" id="ARBA00004123"/>
    </source>
</evidence>
<dbReference type="SUPFAM" id="SSF52047">
    <property type="entry name" value="RNI-like"/>
    <property type="match status" value="2"/>
</dbReference>
<dbReference type="SUPFAM" id="SSF81383">
    <property type="entry name" value="F-box domain"/>
    <property type="match status" value="1"/>
</dbReference>
<dbReference type="EMBL" id="JAUJYN010000096">
    <property type="protein sequence ID" value="KAK1256653.1"/>
    <property type="molecule type" value="Genomic_DNA"/>
</dbReference>
<dbReference type="InterPro" id="IPR057207">
    <property type="entry name" value="FBXL15_LRR"/>
</dbReference>
<dbReference type="Proteomes" id="UP001179952">
    <property type="component" value="Unassembled WGS sequence"/>
</dbReference>
<dbReference type="PANTHER" id="PTHR13318:SF173">
    <property type="entry name" value="OS06G0605900 PROTEIN"/>
    <property type="match status" value="1"/>
</dbReference>
<organism evidence="7 8">
    <name type="scientific">Acorus gramineus</name>
    <name type="common">Dwarf sweet flag</name>
    <dbReference type="NCBI Taxonomy" id="55184"/>
    <lineage>
        <taxon>Eukaryota</taxon>
        <taxon>Viridiplantae</taxon>
        <taxon>Streptophyta</taxon>
        <taxon>Embryophyta</taxon>
        <taxon>Tracheophyta</taxon>
        <taxon>Spermatophyta</taxon>
        <taxon>Magnoliopsida</taxon>
        <taxon>Liliopsida</taxon>
        <taxon>Acoraceae</taxon>
        <taxon>Acorus</taxon>
    </lineage>
</organism>
<proteinExistence type="predicted"/>
<gene>
    <name evidence="7" type="ORF">QJS04_geneDACA005662</name>
</gene>
<dbReference type="InterPro" id="IPR006553">
    <property type="entry name" value="Leu-rich_rpt_Cys-con_subtyp"/>
</dbReference>
<dbReference type="GO" id="GO:0010105">
    <property type="term" value="P:negative regulation of ethylene-activated signaling pathway"/>
    <property type="evidence" value="ECO:0007669"/>
    <property type="project" value="UniProtKB-ARBA"/>
</dbReference>
<dbReference type="InterPro" id="IPR032675">
    <property type="entry name" value="LRR_dom_sf"/>
</dbReference>
<keyword evidence="3" id="KW-0936">Ethylene signaling pathway</keyword>
<keyword evidence="4" id="KW-0833">Ubl conjugation pathway</keyword>
<feature type="domain" description="F-box/LRR-repeat protein 15-like leucin rich repeat" evidence="6">
    <location>
        <begin position="176"/>
        <end position="400"/>
    </location>
</feature>
<evidence type="ECO:0000256" key="3">
    <source>
        <dbReference type="ARBA" id="ARBA00022745"/>
    </source>
</evidence>
<dbReference type="FunFam" id="3.80.10.10:FF:000473">
    <property type="entry name" value="EIN3-binding F-box protein 1"/>
    <property type="match status" value="1"/>
</dbReference>
<evidence type="ECO:0000256" key="2">
    <source>
        <dbReference type="ARBA" id="ARBA00004906"/>
    </source>
</evidence>
<evidence type="ECO:0000256" key="5">
    <source>
        <dbReference type="ARBA" id="ARBA00023242"/>
    </source>
</evidence>
<reference evidence="7" key="2">
    <citation type="submission" date="2023-06" db="EMBL/GenBank/DDBJ databases">
        <authorList>
            <person name="Ma L."/>
            <person name="Liu K.-W."/>
            <person name="Li Z."/>
            <person name="Hsiao Y.-Y."/>
            <person name="Qi Y."/>
            <person name="Fu T."/>
            <person name="Tang G."/>
            <person name="Zhang D."/>
            <person name="Sun W.-H."/>
            <person name="Liu D.-K."/>
            <person name="Li Y."/>
            <person name="Chen G.-Z."/>
            <person name="Liu X.-D."/>
            <person name="Liao X.-Y."/>
            <person name="Jiang Y.-T."/>
            <person name="Yu X."/>
            <person name="Hao Y."/>
            <person name="Huang J."/>
            <person name="Zhao X.-W."/>
            <person name="Ke S."/>
            <person name="Chen Y.-Y."/>
            <person name="Wu W.-L."/>
            <person name="Hsu J.-L."/>
            <person name="Lin Y.-F."/>
            <person name="Huang M.-D."/>
            <person name="Li C.-Y."/>
            <person name="Huang L."/>
            <person name="Wang Z.-W."/>
            <person name="Zhao X."/>
            <person name="Zhong W.-Y."/>
            <person name="Peng D.-H."/>
            <person name="Ahmad S."/>
            <person name="Lan S."/>
            <person name="Zhang J.-S."/>
            <person name="Tsai W.-C."/>
            <person name="Van De Peer Y."/>
            <person name="Liu Z.-J."/>
        </authorList>
    </citation>
    <scope>NUCLEOTIDE SEQUENCE</scope>
    <source>
        <strain evidence="7">SCP</strain>
        <tissue evidence="7">Leaves</tissue>
    </source>
</reference>
<comment type="subcellular location">
    <subcellularLocation>
        <location evidence="1">Nucleus</location>
    </subcellularLocation>
</comment>
<dbReference type="FunFam" id="3.80.10.10:FF:000451">
    <property type="entry name" value="EIN3-binding F-box protein 1"/>
    <property type="match status" value="1"/>
</dbReference>
<feature type="domain" description="F-box/LRR-repeat protein 15-like leucin rich repeat" evidence="6">
    <location>
        <begin position="482"/>
        <end position="636"/>
    </location>
</feature>
<comment type="pathway">
    <text evidence="2">Protein modification; protein ubiquitination.</text>
</comment>
<evidence type="ECO:0000259" key="6">
    <source>
        <dbReference type="Pfam" id="PF25372"/>
    </source>
</evidence>
<reference evidence="7" key="1">
    <citation type="journal article" date="2023" name="Nat. Commun.">
        <title>Diploid and tetraploid genomes of Acorus and the evolution of monocots.</title>
        <authorList>
            <person name="Ma L."/>
            <person name="Liu K.W."/>
            <person name="Li Z."/>
            <person name="Hsiao Y.Y."/>
            <person name="Qi Y."/>
            <person name="Fu T."/>
            <person name="Tang G.D."/>
            <person name="Zhang D."/>
            <person name="Sun W.H."/>
            <person name="Liu D.K."/>
            <person name="Li Y."/>
            <person name="Chen G.Z."/>
            <person name="Liu X.D."/>
            <person name="Liao X.Y."/>
            <person name="Jiang Y.T."/>
            <person name="Yu X."/>
            <person name="Hao Y."/>
            <person name="Huang J."/>
            <person name="Zhao X.W."/>
            <person name="Ke S."/>
            <person name="Chen Y.Y."/>
            <person name="Wu W.L."/>
            <person name="Hsu J.L."/>
            <person name="Lin Y.F."/>
            <person name="Huang M.D."/>
            <person name="Li C.Y."/>
            <person name="Huang L."/>
            <person name="Wang Z.W."/>
            <person name="Zhao X."/>
            <person name="Zhong W.Y."/>
            <person name="Peng D.H."/>
            <person name="Ahmad S."/>
            <person name="Lan S."/>
            <person name="Zhang J.S."/>
            <person name="Tsai W.C."/>
            <person name="Van de Peer Y."/>
            <person name="Liu Z.J."/>
        </authorList>
    </citation>
    <scope>NUCLEOTIDE SEQUENCE</scope>
    <source>
        <strain evidence="7">SCP</strain>
    </source>
</reference>
<evidence type="ECO:0000256" key="4">
    <source>
        <dbReference type="ARBA" id="ARBA00022786"/>
    </source>
</evidence>
<dbReference type="SMART" id="SM00367">
    <property type="entry name" value="LRR_CC"/>
    <property type="match status" value="14"/>
</dbReference>
<protein>
    <submittedName>
        <fullName evidence="7">EIN3-binding F-box protein 2</fullName>
    </submittedName>
</protein>
<evidence type="ECO:0000313" key="7">
    <source>
        <dbReference type="EMBL" id="KAK1256653.1"/>
    </source>
</evidence>
<dbReference type="GO" id="GO:0005634">
    <property type="term" value="C:nucleus"/>
    <property type="evidence" value="ECO:0007669"/>
    <property type="project" value="UniProtKB-SubCell"/>
</dbReference>
<name>A0AAV8ZW68_ACOGR</name>
<comment type="caution">
    <text evidence="7">The sequence shown here is derived from an EMBL/GenBank/DDBJ whole genome shotgun (WGS) entry which is preliminary data.</text>
</comment>
<keyword evidence="8" id="KW-1185">Reference proteome</keyword>
<evidence type="ECO:0000313" key="8">
    <source>
        <dbReference type="Proteomes" id="UP001179952"/>
    </source>
</evidence>
<dbReference type="InterPro" id="IPR036047">
    <property type="entry name" value="F-box-like_dom_sf"/>
</dbReference>
<dbReference type="GO" id="GO:0031146">
    <property type="term" value="P:SCF-dependent proteasomal ubiquitin-dependent protein catabolic process"/>
    <property type="evidence" value="ECO:0007669"/>
    <property type="project" value="TreeGrafter"/>
</dbReference>
<accession>A0AAV8ZW68</accession>
<sequence>MPALVNFRGDNDIRCPLDAGLYLSLAPPGDVYYPPCKRSRVTAGSLHVAFQSVINPVSSPKELPRSIDSLPDECLYEVLRRLPGYKERSISACVSKRWLMLLGGLRQEEIRDAQPLKIDLNDKADSFDDETGIDCNGCLTRCLEGKEATDVRLAAVAVGTGGRGGLGKLVIRGSNPLRGVTDLGLSTIAHGCPSLRVLSLCDVPLVTDEGLSEIVSGCHLLEKLELSQCPLISDKGLIAVAKNCPNLVSLMIESCAQTGNLGFQSIGRLCPNLKSVSIKDCPLVGDQGIAGLVSSASTSLTKIKLLGLKVTDMSLALIGHYGKAVTDLVFSGLSNVSERGFWVLGNALGLRNLKSFIITSCRGVTDLGIEAVGKGCPGLKTLHLRRCVFLSDNGLRAFAKAAGSLENLQLEECNRITLAGVVGALLNSNAKFKSLSLVKCLGIRDIPTAPAELPSCNPLRSLTIRDCVGFGSSSLAAVGKLCPQLQNVDLSGLVGITDDGLLPLIETCKRGLVKVSLGGCVNLTDVAVSSLAKLHGSTIQLLNLEGCKRVTDEAVMAITEGCVLLSDLDLSGCSITDYGVAALTSARQLELKVLSLSGCSGVSDRSLPLLSNIGITLAGLNLQHCNLISGRAIRALGEKMWWCDILS</sequence>